<keyword evidence="7" id="KW-0687">Ribonucleoprotein</keyword>
<keyword evidence="6" id="KW-0539">Nucleus</keyword>
<dbReference type="GO" id="GO:0005730">
    <property type="term" value="C:nucleolus"/>
    <property type="evidence" value="ECO:0007669"/>
    <property type="project" value="UniProtKB-SubCell"/>
</dbReference>
<evidence type="ECO:0000256" key="2">
    <source>
        <dbReference type="ARBA" id="ARBA00004604"/>
    </source>
</evidence>
<sequence length="252" mass="27862">MGRTVRQKRKARSSRPKIQQSNKPKKQLNPLGNSIIARNWQTSPFVSTRNKDETLTQNYRRLGLLNRLKAPSGGVDKTTDIANPGSSSGGSSKQPLAISSVVPGAVREVRVERDASGKIVRIVRPGEGENPLNDPLNDILSDEDDSGHGNGGGGGGGHDGWDGLSDEDGDDERRRAIKKDRPYKVADDLERMARVPVAKTVRHISEREAEWLGRLAAKHGDDFRAMARDHRLNPMQQTPAQIAKRMRRWKGE</sequence>
<organism evidence="9">
    <name type="scientific">Gaeumannomyces tritici (strain R3-111a-1)</name>
    <name type="common">Wheat and barley take-all root rot fungus</name>
    <name type="synonym">Gaeumannomyces graminis var. tritici</name>
    <dbReference type="NCBI Taxonomy" id="644352"/>
    <lineage>
        <taxon>Eukaryota</taxon>
        <taxon>Fungi</taxon>
        <taxon>Dikarya</taxon>
        <taxon>Ascomycota</taxon>
        <taxon>Pezizomycotina</taxon>
        <taxon>Sordariomycetes</taxon>
        <taxon>Sordariomycetidae</taxon>
        <taxon>Magnaporthales</taxon>
        <taxon>Magnaporthaceae</taxon>
        <taxon>Gaeumannomyces</taxon>
    </lineage>
</organism>
<dbReference type="eggNOG" id="KOG4771">
    <property type="taxonomic scope" value="Eukaryota"/>
</dbReference>
<accession>J3NMW1</accession>
<reference evidence="10" key="4">
    <citation type="journal article" date="2015" name="G3 (Bethesda)">
        <title>Genome sequences of three phytopathogenic species of the Magnaporthaceae family of fungi.</title>
        <authorList>
            <person name="Okagaki L.H."/>
            <person name="Nunes C.C."/>
            <person name="Sailsbery J."/>
            <person name="Clay B."/>
            <person name="Brown D."/>
            <person name="John T."/>
            <person name="Oh Y."/>
            <person name="Young N."/>
            <person name="Fitzgerald M."/>
            <person name="Haas B.J."/>
            <person name="Zeng Q."/>
            <person name="Young S."/>
            <person name="Adiconis X."/>
            <person name="Fan L."/>
            <person name="Levin J.Z."/>
            <person name="Mitchell T.K."/>
            <person name="Okubara P.A."/>
            <person name="Farman M.L."/>
            <person name="Kohn L.M."/>
            <person name="Birren B."/>
            <person name="Ma L.-J."/>
            <person name="Dean R.A."/>
        </authorList>
    </citation>
    <scope>NUCLEOTIDE SEQUENCE</scope>
    <source>
        <strain evidence="10">R3-111a-1</strain>
    </source>
</reference>
<dbReference type="VEuPathDB" id="FungiDB:GGTG_02619"/>
<feature type="region of interest" description="Disordered" evidence="8">
    <location>
        <begin position="125"/>
        <end position="182"/>
    </location>
</feature>
<comment type="subunit">
    <text evidence="4">Component of the pre-66S ribosomal particle.</text>
</comment>
<dbReference type="InterPro" id="IPR019002">
    <property type="entry name" value="Ribosome_biogenesis_Nop16"/>
</dbReference>
<evidence type="ECO:0000256" key="4">
    <source>
        <dbReference type="ARBA" id="ARBA00011187"/>
    </source>
</evidence>
<comment type="function">
    <text evidence="1">Involved in the biogenesis of the 60S ribosomal subunit.</text>
</comment>
<comment type="subcellular location">
    <subcellularLocation>
        <location evidence="2">Nucleus</location>
        <location evidence="2">Nucleolus</location>
    </subcellularLocation>
</comment>
<evidence type="ECO:0000256" key="5">
    <source>
        <dbReference type="ARBA" id="ARBA00015522"/>
    </source>
</evidence>
<dbReference type="HOGENOM" id="CLU_078857_0_0_1"/>
<evidence type="ECO:0000313" key="11">
    <source>
        <dbReference type="Proteomes" id="UP000006039"/>
    </source>
</evidence>
<evidence type="ECO:0000256" key="1">
    <source>
        <dbReference type="ARBA" id="ARBA00002889"/>
    </source>
</evidence>
<feature type="compositionally biased region" description="Basic residues" evidence="8">
    <location>
        <begin position="1"/>
        <end position="15"/>
    </location>
</feature>
<evidence type="ECO:0000313" key="10">
    <source>
        <dbReference type="EnsemblFungi" id="EJT77512"/>
    </source>
</evidence>
<reference evidence="9" key="2">
    <citation type="submission" date="2010-07" db="EMBL/GenBank/DDBJ databases">
        <authorList>
            <consortium name="The Broad Institute Genome Sequencing Platform"/>
            <consortium name="Broad Institute Genome Sequencing Center for Infectious Disease"/>
            <person name="Ma L.-J."/>
            <person name="Dead R."/>
            <person name="Young S."/>
            <person name="Zeng Q."/>
            <person name="Koehrsen M."/>
            <person name="Alvarado L."/>
            <person name="Berlin A."/>
            <person name="Chapman S.B."/>
            <person name="Chen Z."/>
            <person name="Freedman E."/>
            <person name="Gellesch M."/>
            <person name="Goldberg J."/>
            <person name="Griggs A."/>
            <person name="Gujja S."/>
            <person name="Heilman E.R."/>
            <person name="Heiman D."/>
            <person name="Hepburn T."/>
            <person name="Howarth C."/>
            <person name="Jen D."/>
            <person name="Larson L."/>
            <person name="Mehta T."/>
            <person name="Neiman D."/>
            <person name="Pearson M."/>
            <person name="Roberts A."/>
            <person name="Saif S."/>
            <person name="Shea T."/>
            <person name="Shenoy N."/>
            <person name="Sisk P."/>
            <person name="Stolte C."/>
            <person name="Sykes S."/>
            <person name="Walk T."/>
            <person name="White J."/>
            <person name="Yandava C."/>
            <person name="Haas B."/>
            <person name="Nusbaum C."/>
            <person name="Birren B."/>
        </authorList>
    </citation>
    <scope>NUCLEOTIDE SEQUENCE</scope>
    <source>
        <strain evidence="9">R3-111a-1</strain>
    </source>
</reference>
<gene>
    <name evidence="10" type="primary">20343077</name>
    <name evidence="9" type="ORF">GGTG_02619</name>
</gene>
<evidence type="ECO:0000313" key="9">
    <source>
        <dbReference type="EMBL" id="EJT77512.1"/>
    </source>
</evidence>
<reference evidence="11" key="1">
    <citation type="submission" date="2010-07" db="EMBL/GenBank/DDBJ databases">
        <title>The genome sequence of Gaeumannomyces graminis var. tritici strain R3-111a-1.</title>
        <authorList>
            <consortium name="The Broad Institute Genome Sequencing Platform"/>
            <person name="Ma L.-J."/>
            <person name="Dead R."/>
            <person name="Young S."/>
            <person name="Zeng Q."/>
            <person name="Koehrsen M."/>
            <person name="Alvarado L."/>
            <person name="Berlin A."/>
            <person name="Chapman S.B."/>
            <person name="Chen Z."/>
            <person name="Freedman E."/>
            <person name="Gellesch M."/>
            <person name="Goldberg J."/>
            <person name="Griggs A."/>
            <person name="Gujja S."/>
            <person name="Heilman E.R."/>
            <person name="Heiman D."/>
            <person name="Hepburn T."/>
            <person name="Howarth C."/>
            <person name="Jen D."/>
            <person name="Larson L."/>
            <person name="Mehta T."/>
            <person name="Neiman D."/>
            <person name="Pearson M."/>
            <person name="Roberts A."/>
            <person name="Saif S."/>
            <person name="Shea T."/>
            <person name="Shenoy N."/>
            <person name="Sisk P."/>
            <person name="Stolte C."/>
            <person name="Sykes S."/>
            <person name="Walk T."/>
            <person name="White J."/>
            <person name="Yandava C."/>
            <person name="Haas B."/>
            <person name="Nusbaum C."/>
            <person name="Birren B."/>
        </authorList>
    </citation>
    <scope>NUCLEOTIDE SEQUENCE [LARGE SCALE GENOMIC DNA]</scope>
    <source>
        <strain evidence="11">R3-111a-1</strain>
    </source>
</reference>
<dbReference type="FunCoup" id="J3NMW1">
    <property type="interactions" value="246"/>
</dbReference>
<feature type="region of interest" description="Disordered" evidence="8">
    <location>
        <begin position="69"/>
        <end position="96"/>
    </location>
</feature>
<evidence type="ECO:0000256" key="6">
    <source>
        <dbReference type="ARBA" id="ARBA00023242"/>
    </source>
</evidence>
<dbReference type="GO" id="GO:0042273">
    <property type="term" value="P:ribosomal large subunit biogenesis"/>
    <property type="evidence" value="ECO:0007669"/>
    <property type="project" value="TreeGrafter"/>
</dbReference>
<dbReference type="EMBL" id="GL385396">
    <property type="protein sequence ID" value="EJT77512.1"/>
    <property type="molecule type" value="Genomic_DNA"/>
</dbReference>
<evidence type="ECO:0000256" key="8">
    <source>
        <dbReference type="SAM" id="MobiDB-lite"/>
    </source>
</evidence>
<dbReference type="GO" id="GO:1990904">
    <property type="term" value="C:ribonucleoprotein complex"/>
    <property type="evidence" value="ECO:0007669"/>
    <property type="project" value="UniProtKB-KW"/>
</dbReference>
<dbReference type="PANTHER" id="PTHR13243:SF1">
    <property type="entry name" value="NUCLEOLAR PROTEIN 16"/>
    <property type="match status" value="1"/>
</dbReference>
<dbReference type="EnsemblFungi" id="EJT77512">
    <property type="protein sequence ID" value="EJT77512"/>
    <property type="gene ID" value="GGTG_02619"/>
</dbReference>
<dbReference type="OrthoDB" id="285729at2759"/>
<feature type="region of interest" description="Disordered" evidence="8">
    <location>
        <begin position="1"/>
        <end position="31"/>
    </location>
</feature>
<proteinExistence type="inferred from homology"/>
<reference evidence="10" key="5">
    <citation type="submission" date="2018-04" db="UniProtKB">
        <authorList>
            <consortium name="EnsemblFungi"/>
        </authorList>
    </citation>
    <scope>IDENTIFICATION</scope>
    <source>
        <strain evidence="10">R3-111a-1</strain>
    </source>
</reference>
<comment type="similarity">
    <text evidence="3">Belongs to the NOP16 family.</text>
</comment>
<evidence type="ECO:0000256" key="3">
    <source>
        <dbReference type="ARBA" id="ARBA00008479"/>
    </source>
</evidence>
<dbReference type="STRING" id="644352.J3NMW1"/>
<dbReference type="PANTHER" id="PTHR13243">
    <property type="entry name" value="HSPC111 PROTEIN-RELATED"/>
    <property type="match status" value="1"/>
</dbReference>
<keyword evidence="11" id="KW-1185">Reference proteome</keyword>
<protein>
    <recommendedName>
        <fullName evidence="5">Nucleolar protein 16</fullName>
    </recommendedName>
</protein>
<dbReference type="RefSeq" id="XP_009218657.1">
    <property type="nucleotide sequence ID" value="XM_009220393.1"/>
</dbReference>
<evidence type="ECO:0000256" key="7">
    <source>
        <dbReference type="ARBA" id="ARBA00023274"/>
    </source>
</evidence>
<feature type="compositionally biased region" description="Gly residues" evidence="8">
    <location>
        <begin position="148"/>
        <end position="158"/>
    </location>
</feature>
<dbReference type="Pfam" id="PF09420">
    <property type="entry name" value="Nop16"/>
    <property type="match status" value="1"/>
</dbReference>
<feature type="compositionally biased region" description="Basic and acidic residues" evidence="8">
    <location>
        <begin position="171"/>
        <end position="182"/>
    </location>
</feature>
<dbReference type="AlphaFoldDB" id="J3NMW1"/>
<name>J3NMW1_GAET3</name>
<reference evidence="9" key="3">
    <citation type="submission" date="2010-09" db="EMBL/GenBank/DDBJ databases">
        <title>Annotation of Gaeumannomyces graminis var. tritici R3-111a-1.</title>
        <authorList>
            <consortium name="The Broad Institute Genome Sequencing Platform"/>
            <person name="Ma L.-J."/>
            <person name="Dead R."/>
            <person name="Young S.K."/>
            <person name="Zeng Q."/>
            <person name="Gargeya S."/>
            <person name="Fitzgerald M."/>
            <person name="Haas B."/>
            <person name="Abouelleil A."/>
            <person name="Alvarado L."/>
            <person name="Arachchi H.M."/>
            <person name="Berlin A."/>
            <person name="Brown A."/>
            <person name="Chapman S.B."/>
            <person name="Chen Z."/>
            <person name="Dunbar C."/>
            <person name="Freedman E."/>
            <person name="Gearin G."/>
            <person name="Gellesch M."/>
            <person name="Goldberg J."/>
            <person name="Griggs A."/>
            <person name="Gujja S."/>
            <person name="Heiman D."/>
            <person name="Howarth C."/>
            <person name="Larson L."/>
            <person name="Lui A."/>
            <person name="MacDonald P.J.P."/>
            <person name="Mehta T."/>
            <person name="Montmayeur A."/>
            <person name="Murphy C."/>
            <person name="Neiman D."/>
            <person name="Pearson M."/>
            <person name="Priest M."/>
            <person name="Roberts A."/>
            <person name="Saif S."/>
            <person name="Shea T."/>
            <person name="Shenoy N."/>
            <person name="Sisk P."/>
            <person name="Stolte C."/>
            <person name="Sykes S."/>
            <person name="Yandava C."/>
            <person name="Wortman J."/>
            <person name="Nusbaum C."/>
            <person name="Birren B."/>
        </authorList>
    </citation>
    <scope>NUCLEOTIDE SEQUENCE</scope>
    <source>
        <strain evidence="9">R3-111a-1</strain>
    </source>
</reference>
<dbReference type="GeneID" id="20343077"/>
<dbReference type="Proteomes" id="UP000006039">
    <property type="component" value="Unassembled WGS sequence"/>
</dbReference>